<comment type="caution">
    <text evidence="2">The sequence shown here is derived from an EMBL/GenBank/DDBJ whole genome shotgun (WGS) entry which is preliminary data.</text>
</comment>
<sequence>MNLPQSRLTAARMDDATGSVSDHETKAPPPSSLYSPEIRFRRDWPGIGTLALRPSRWIRISRSYSTGSAANGPVSGA</sequence>
<reference evidence="2" key="1">
    <citation type="journal article" date="2015" name="Antonie Van Leeuwenhoek">
        <title>Comparative 16S rRNA signatures and multilocus sequence analysis for the genus Salinicola and description of Salinicola acroporae sp. nov., isolated from coral Acropora digitifera.</title>
        <authorList>
            <person name="Lepcha R.T."/>
            <person name="Poddar A."/>
            <person name="Schumann P."/>
            <person name="Das S.K."/>
        </authorList>
    </citation>
    <scope>NUCLEOTIDE SEQUENCE</scope>
    <source>
        <strain evidence="2">S4-41</strain>
    </source>
</reference>
<organism evidence="2 3">
    <name type="scientific">Salinicola acroporae</name>
    <dbReference type="NCBI Taxonomy" id="1541440"/>
    <lineage>
        <taxon>Bacteria</taxon>
        <taxon>Pseudomonadati</taxon>
        <taxon>Pseudomonadota</taxon>
        <taxon>Gammaproteobacteria</taxon>
        <taxon>Oceanospirillales</taxon>
        <taxon>Halomonadaceae</taxon>
        <taxon>Salinicola</taxon>
    </lineage>
</organism>
<name>A0ABT6I422_9GAMM</name>
<evidence type="ECO:0000313" key="3">
    <source>
        <dbReference type="Proteomes" id="UP001162135"/>
    </source>
</evidence>
<accession>A0ABT6I422</accession>
<reference evidence="2" key="2">
    <citation type="submission" date="2017-11" db="EMBL/GenBank/DDBJ databases">
        <authorList>
            <person name="Das S.K."/>
        </authorList>
    </citation>
    <scope>NUCLEOTIDE SEQUENCE</scope>
    <source>
        <strain evidence="2">S4-41</strain>
    </source>
</reference>
<feature type="region of interest" description="Disordered" evidence="1">
    <location>
        <begin position="1"/>
        <end position="35"/>
    </location>
</feature>
<gene>
    <name evidence="2" type="ORF">CUR86_08090</name>
</gene>
<dbReference type="EMBL" id="PGFS01000001">
    <property type="protein sequence ID" value="MDH4572422.1"/>
    <property type="molecule type" value="Genomic_DNA"/>
</dbReference>
<evidence type="ECO:0000313" key="2">
    <source>
        <dbReference type="EMBL" id="MDH4572422.1"/>
    </source>
</evidence>
<keyword evidence="3" id="KW-1185">Reference proteome</keyword>
<evidence type="ECO:0000256" key="1">
    <source>
        <dbReference type="SAM" id="MobiDB-lite"/>
    </source>
</evidence>
<protein>
    <submittedName>
        <fullName evidence="2">Uncharacterized protein</fullName>
    </submittedName>
</protein>
<dbReference type="Proteomes" id="UP001162135">
    <property type="component" value="Unassembled WGS sequence"/>
</dbReference>
<proteinExistence type="predicted"/>